<accession>A0A0L8GRM2</accession>
<evidence type="ECO:0000313" key="2">
    <source>
        <dbReference type="EMBL" id="KOF79542.1"/>
    </source>
</evidence>
<dbReference type="AlphaFoldDB" id="A0A0L8GRM2"/>
<sequence>MIISHHVPQCTILLLAFILSVGSNSICLNAGHKTSPYNSFAFFSLFIFFSQIFIP</sequence>
<dbReference type="EMBL" id="KQ420701">
    <property type="protein sequence ID" value="KOF79542.1"/>
    <property type="molecule type" value="Genomic_DNA"/>
</dbReference>
<gene>
    <name evidence="2" type="ORF">OCBIM_22029300mg</name>
</gene>
<keyword evidence="1" id="KW-0472">Membrane</keyword>
<name>A0A0L8GRM2_OCTBM</name>
<keyword evidence="1" id="KW-0812">Transmembrane</keyword>
<reference evidence="2" key="1">
    <citation type="submission" date="2015-07" db="EMBL/GenBank/DDBJ databases">
        <title>MeaNS - Measles Nucleotide Surveillance Program.</title>
        <authorList>
            <person name="Tran T."/>
            <person name="Druce J."/>
        </authorList>
    </citation>
    <scope>NUCLEOTIDE SEQUENCE</scope>
    <source>
        <strain evidence="2">UCB-OBI-ISO-001</strain>
        <tissue evidence="2">Gonad</tissue>
    </source>
</reference>
<proteinExistence type="predicted"/>
<keyword evidence="1" id="KW-1133">Transmembrane helix</keyword>
<feature type="transmembrane region" description="Helical" evidence="1">
    <location>
        <begin position="35"/>
        <end position="54"/>
    </location>
</feature>
<evidence type="ECO:0000256" key="1">
    <source>
        <dbReference type="SAM" id="Phobius"/>
    </source>
</evidence>
<organism evidence="2">
    <name type="scientific">Octopus bimaculoides</name>
    <name type="common">California two-spotted octopus</name>
    <dbReference type="NCBI Taxonomy" id="37653"/>
    <lineage>
        <taxon>Eukaryota</taxon>
        <taxon>Metazoa</taxon>
        <taxon>Spiralia</taxon>
        <taxon>Lophotrochozoa</taxon>
        <taxon>Mollusca</taxon>
        <taxon>Cephalopoda</taxon>
        <taxon>Coleoidea</taxon>
        <taxon>Octopodiformes</taxon>
        <taxon>Octopoda</taxon>
        <taxon>Incirrata</taxon>
        <taxon>Octopodidae</taxon>
        <taxon>Octopus</taxon>
    </lineage>
</organism>
<protein>
    <submittedName>
        <fullName evidence="2">Uncharacterized protein</fullName>
    </submittedName>
</protein>